<dbReference type="InterPro" id="IPR000160">
    <property type="entry name" value="GGDEF_dom"/>
</dbReference>
<dbReference type="SMART" id="SM00091">
    <property type="entry name" value="PAS"/>
    <property type="match status" value="4"/>
</dbReference>
<dbReference type="Pfam" id="PF01339">
    <property type="entry name" value="CheB_methylest"/>
    <property type="match status" value="1"/>
</dbReference>
<dbReference type="FunFam" id="3.30.70.270:FF:000001">
    <property type="entry name" value="Diguanylate cyclase domain protein"/>
    <property type="match status" value="1"/>
</dbReference>
<dbReference type="GO" id="GO:0000156">
    <property type="term" value="F:phosphorelay response regulator activity"/>
    <property type="evidence" value="ECO:0007669"/>
    <property type="project" value="InterPro"/>
</dbReference>
<feature type="active site" evidence="2">
    <location>
        <position position="36"/>
    </location>
</feature>
<dbReference type="PROSITE" id="PS50112">
    <property type="entry name" value="PAS"/>
    <property type="match status" value="1"/>
</dbReference>
<dbReference type="SUPFAM" id="SSF55785">
    <property type="entry name" value="PYP-like sensor domain (PAS domain)"/>
    <property type="match status" value="2"/>
</dbReference>
<dbReference type="EMBL" id="JAWZVU010000099">
    <property type="protein sequence ID" value="MDX7721836.1"/>
    <property type="molecule type" value="Genomic_DNA"/>
</dbReference>
<dbReference type="InterPro" id="IPR000780">
    <property type="entry name" value="CheR_MeTrfase"/>
</dbReference>
<dbReference type="NCBIfam" id="TIGR00254">
    <property type="entry name" value="GGDEF"/>
    <property type="match status" value="1"/>
</dbReference>
<feature type="coiled-coil region" evidence="3">
    <location>
        <begin position="635"/>
        <end position="708"/>
    </location>
</feature>
<dbReference type="PANTHER" id="PTHR44757">
    <property type="entry name" value="DIGUANYLATE CYCLASE DGCP"/>
    <property type="match status" value="1"/>
</dbReference>
<evidence type="ECO:0000313" key="9">
    <source>
        <dbReference type="EMBL" id="MDX7721836.1"/>
    </source>
</evidence>
<dbReference type="Pfam" id="PF08448">
    <property type="entry name" value="PAS_4"/>
    <property type="match status" value="1"/>
</dbReference>
<gene>
    <name evidence="9" type="ORF">SJS77_15395</name>
</gene>
<dbReference type="InterPro" id="IPR035965">
    <property type="entry name" value="PAS-like_dom_sf"/>
</dbReference>
<dbReference type="GO" id="GO:0008757">
    <property type="term" value="F:S-adenosylmethionine-dependent methyltransferase activity"/>
    <property type="evidence" value="ECO:0007669"/>
    <property type="project" value="InterPro"/>
</dbReference>
<dbReference type="Pfam" id="PF01739">
    <property type="entry name" value="CheR"/>
    <property type="match status" value="1"/>
</dbReference>
<comment type="caution">
    <text evidence="9">The sequence shown here is derived from an EMBL/GenBank/DDBJ whole genome shotgun (WGS) entry which is preliminary data.</text>
</comment>
<dbReference type="CDD" id="cd01949">
    <property type="entry name" value="GGDEF"/>
    <property type="match status" value="1"/>
</dbReference>
<dbReference type="Gene3D" id="3.40.50.180">
    <property type="entry name" value="Methylesterase CheB, C-terminal domain"/>
    <property type="match status" value="1"/>
</dbReference>
<name>A0AAW9F5G8_AERCA</name>
<dbReference type="PROSITE" id="PS50122">
    <property type="entry name" value="CHEB"/>
    <property type="match status" value="1"/>
</dbReference>
<dbReference type="SMART" id="SM00086">
    <property type="entry name" value="PAC"/>
    <property type="match status" value="1"/>
</dbReference>
<dbReference type="Pfam" id="PF00563">
    <property type="entry name" value="EAL"/>
    <property type="match status" value="1"/>
</dbReference>
<evidence type="ECO:0000256" key="1">
    <source>
        <dbReference type="ARBA" id="ARBA00001946"/>
    </source>
</evidence>
<sequence length="1509" mass="170419">MLFTLALTRYNSNESKSNNYWVWNSMNLIITAIGASAGGLEAISALLTLLTRNDDMCFVVLQHLSPSHRSMMAEILQRSTALSVKEMEDQDEPLPNMVFVVPAHKNAGFENGRFTLSAISQPNNPKPSINYFFTALAEEKRDRAIGIILSGTGSDGSLGCRQIHNMGGITIAQNPDGAKYDGMPRSAIESGVISHIMSIAEIAQYLSSIEVANNAVDALLHDDLRVQQIIELLNERLQRDFTGYKSATLIRRIQRRISAVQSVGLNEYLAFLTSSDSEAELLANDLLISVTAFFRDKEAYKALEATLRQSNTAAEDEFRIWVAGCATGEEAYSLAIMMYEIWLDRDKKPTLQIFATDIDDAALETARRGLYPAIALKELSQELVERYFNKRGAYYEIIKPLRDAIVFAKHNLVNDPPFLRLDVVSCRNVLIYFDTALQAKVLQNFHFGLKKNSLLFLGRSETVAQADKLFNSHDARERIFSKTGEIQVLPLTKVVSGTIKVKNQKKSDQQDALFNFLINNYKLTLAVCDREGNVLHTRGHVEQFFLFPSGVTKYNLSDVLHPSVRADAISLFHKVQRNRSKCESQKRHINHQHIKFIVSILEQENFESYLLVFQIENEESKSVSLISSDTPSFNNDDLKNELISTREHLQALVEELATANEEMQALNEEAQASNEELQATNEELEAANEEMQATNEELISVNEELNVKTGELAKLYEEYSHLYDALEFPILVFDKELRLIRFNAGAAQYFSLRLTAHYQSVEKINFPDEFNELATLLGKTLSHGDRQSALIQHLNRYFHLIITPGLNQKSEVISLVVTMIDVSDLINAKNKLSASEHRLTALMEHTSIIFSMRDLHGRYLYVNKRFTECFDVDEADCIDKTDFSIFPTAFAGALWGASIESLQTENPIVREYYFNNKNQNKFFSIKHQTLRDSDNHPIALIIEGEDITERRIQESQLRINARIFEQADEAIVVMDKCGIITSVNSAFYKITQFDECDVIGQPAREIIFNSTGTSDIYDEISYSIKTDGSWKGEILSKRKGGEVYPELLTINRVEDFQGNPEHLVAVFSDISQIKNSQKDIAYLAEHDSLTNLPNRATFANKLRKQLAESLDNNRTNALLFIDLDNFKNINDTLGHDVGDRVLQIAASRLRHIINSNDFIARLGGDEFTIILSDTTTEDAAAVAKKVIDEMSLVYEVANRQLFISASIGVAISPMDGHDEHSLLKAADAAMYKAKENGRNRFAFFEPELQVKLLRQATLERAMRVAIENNLFYLVYQPKFLINDKLDIVGAEALIRWDDPEVGSVSPADFIPLSEKNGLIYEITRIVIHTIIQQLVQWRKEGLKLLPIAFNCSTRSLHEPDLADFVLSLMRENSLPFELLQIEITETVLLDNSQVVLSNLERLNYHGIKINIDDFGTGYSSLSYLKRLNISTLKIDQSFVSGLGNDLEDEVITEAVLSMAKSFSLETVAEGVETETQLCWLRQHGCHVAQGYYLAKPLTTNAFKEYLTLE</sequence>
<evidence type="ECO:0000256" key="3">
    <source>
        <dbReference type="SAM" id="Coils"/>
    </source>
</evidence>
<dbReference type="SUPFAM" id="SSF47757">
    <property type="entry name" value="Chemotaxis receptor methyltransferase CheR, N-terminal domain"/>
    <property type="match status" value="1"/>
</dbReference>
<organism evidence="9 10">
    <name type="scientific">Aeromonas caviae</name>
    <name type="common">Aeromonas punctata</name>
    <dbReference type="NCBI Taxonomy" id="648"/>
    <lineage>
        <taxon>Bacteria</taxon>
        <taxon>Pseudomonadati</taxon>
        <taxon>Pseudomonadota</taxon>
        <taxon>Gammaproteobacteria</taxon>
        <taxon>Aeromonadales</taxon>
        <taxon>Aeromonadaceae</taxon>
        <taxon>Aeromonas</taxon>
    </lineage>
</organism>
<dbReference type="InterPro" id="IPR035909">
    <property type="entry name" value="CheB_C"/>
</dbReference>
<dbReference type="SUPFAM" id="SSF53335">
    <property type="entry name" value="S-adenosyl-L-methionine-dependent methyltransferases"/>
    <property type="match status" value="1"/>
</dbReference>
<proteinExistence type="predicted"/>
<dbReference type="SUPFAM" id="SSF55073">
    <property type="entry name" value="Nucleotide cyclase"/>
    <property type="match status" value="1"/>
</dbReference>
<dbReference type="SUPFAM" id="SSF52738">
    <property type="entry name" value="Methylesterase CheB, C-terminal domain"/>
    <property type="match status" value="1"/>
</dbReference>
<dbReference type="Pfam" id="PF03705">
    <property type="entry name" value="CheR_N"/>
    <property type="match status" value="1"/>
</dbReference>
<dbReference type="Pfam" id="PF13426">
    <property type="entry name" value="PAS_9"/>
    <property type="match status" value="1"/>
</dbReference>
<dbReference type="PROSITE" id="PS50887">
    <property type="entry name" value="GGDEF"/>
    <property type="match status" value="1"/>
</dbReference>
<evidence type="ECO:0000256" key="2">
    <source>
        <dbReference type="PROSITE-ProRule" id="PRU00050"/>
    </source>
</evidence>
<dbReference type="InterPro" id="IPR001633">
    <property type="entry name" value="EAL_dom"/>
</dbReference>
<feature type="active site" evidence="2">
    <location>
        <position position="155"/>
    </location>
</feature>
<dbReference type="GO" id="GO:0005737">
    <property type="term" value="C:cytoplasm"/>
    <property type="evidence" value="ECO:0007669"/>
    <property type="project" value="InterPro"/>
</dbReference>
<dbReference type="SMART" id="SM00138">
    <property type="entry name" value="MeTrc"/>
    <property type="match status" value="1"/>
</dbReference>
<evidence type="ECO:0000259" key="6">
    <source>
        <dbReference type="PROSITE" id="PS50123"/>
    </source>
</evidence>
<dbReference type="PANTHER" id="PTHR44757:SF2">
    <property type="entry name" value="BIOFILM ARCHITECTURE MAINTENANCE PROTEIN MBAA"/>
    <property type="match status" value="1"/>
</dbReference>
<dbReference type="SMART" id="SM00052">
    <property type="entry name" value="EAL"/>
    <property type="match status" value="1"/>
</dbReference>
<dbReference type="Gene3D" id="3.20.20.450">
    <property type="entry name" value="EAL domain"/>
    <property type="match status" value="1"/>
</dbReference>
<dbReference type="InterPro" id="IPR000014">
    <property type="entry name" value="PAS"/>
</dbReference>
<feature type="active site" evidence="2">
    <location>
        <position position="63"/>
    </location>
</feature>
<dbReference type="InterPro" id="IPR029787">
    <property type="entry name" value="Nucleotide_cyclase"/>
</dbReference>
<dbReference type="Pfam" id="PF00990">
    <property type="entry name" value="GGDEF"/>
    <property type="match status" value="1"/>
</dbReference>
<dbReference type="Gene3D" id="3.30.70.270">
    <property type="match status" value="1"/>
</dbReference>
<dbReference type="CDD" id="cd02440">
    <property type="entry name" value="AdoMet_MTases"/>
    <property type="match status" value="1"/>
</dbReference>
<dbReference type="CDD" id="cd01948">
    <property type="entry name" value="EAL"/>
    <property type="match status" value="1"/>
</dbReference>
<dbReference type="PROSITE" id="PS50123">
    <property type="entry name" value="CHER"/>
    <property type="match status" value="1"/>
</dbReference>
<dbReference type="PROSITE" id="PS50883">
    <property type="entry name" value="EAL"/>
    <property type="match status" value="1"/>
</dbReference>
<comment type="cofactor">
    <cofactor evidence="1">
        <name>Mg(2+)</name>
        <dbReference type="ChEBI" id="CHEBI:18420"/>
    </cofactor>
</comment>
<protein>
    <submittedName>
        <fullName evidence="9">EAL domain-containing protein</fullName>
    </submittedName>
</protein>
<dbReference type="InterPro" id="IPR035919">
    <property type="entry name" value="EAL_sf"/>
</dbReference>
<dbReference type="InterPro" id="IPR013656">
    <property type="entry name" value="PAS_4"/>
</dbReference>
<feature type="domain" description="PAS" evidence="4">
    <location>
        <begin position="962"/>
        <end position="1027"/>
    </location>
</feature>
<dbReference type="NCBIfam" id="TIGR00229">
    <property type="entry name" value="sensory_box"/>
    <property type="match status" value="2"/>
</dbReference>
<dbReference type="InterPro" id="IPR022641">
    <property type="entry name" value="CheR_N"/>
</dbReference>
<evidence type="ECO:0000313" key="10">
    <source>
        <dbReference type="Proteomes" id="UP001277183"/>
    </source>
</evidence>
<dbReference type="SUPFAM" id="SSF141868">
    <property type="entry name" value="EAL domain-like"/>
    <property type="match status" value="1"/>
</dbReference>
<dbReference type="GO" id="GO:0008984">
    <property type="term" value="F:protein-glutamate methylesterase activity"/>
    <property type="evidence" value="ECO:0007669"/>
    <property type="project" value="InterPro"/>
</dbReference>
<dbReference type="PRINTS" id="PR00996">
    <property type="entry name" value="CHERMTFRASE"/>
</dbReference>
<dbReference type="Gene3D" id="3.40.50.150">
    <property type="entry name" value="Vaccinia Virus protein VP39"/>
    <property type="match status" value="1"/>
</dbReference>
<dbReference type="InterPro" id="IPR001610">
    <property type="entry name" value="PAC"/>
</dbReference>
<feature type="domain" description="CheB-type methylesterase" evidence="5">
    <location>
        <begin position="30"/>
        <end position="208"/>
    </location>
</feature>
<dbReference type="Gene3D" id="3.30.450.20">
    <property type="entry name" value="PAS domain"/>
    <property type="match status" value="3"/>
</dbReference>
<reference evidence="9" key="1">
    <citation type="submission" date="2023-11" db="EMBL/GenBank/DDBJ databases">
        <title>WGS of Aeromonas in Northern Israel.</title>
        <authorList>
            <person name="Hershko Y."/>
        </authorList>
    </citation>
    <scope>NUCLEOTIDE SEQUENCE</scope>
    <source>
        <strain evidence="9">77416</strain>
    </source>
</reference>
<evidence type="ECO:0000259" key="8">
    <source>
        <dbReference type="PROSITE" id="PS50887"/>
    </source>
</evidence>
<accession>A0AAW9F5G8</accession>
<evidence type="ECO:0000259" key="7">
    <source>
        <dbReference type="PROSITE" id="PS50883"/>
    </source>
</evidence>
<evidence type="ECO:0000259" key="4">
    <source>
        <dbReference type="PROSITE" id="PS50112"/>
    </source>
</evidence>
<evidence type="ECO:0000259" key="5">
    <source>
        <dbReference type="PROSITE" id="PS50122"/>
    </source>
</evidence>
<feature type="domain" description="GGDEF" evidence="8">
    <location>
        <begin position="1114"/>
        <end position="1246"/>
    </location>
</feature>
<keyword evidence="2" id="KW-0145">Chemotaxis</keyword>
<dbReference type="InterPro" id="IPR043128">
    <property type="entry name" value="Rev_trsase/Diguanyl_cyclase"/>
</dbReference>
<keyword evidence="3" id="KW-0175">Coiled coil</keyword>
<feature type="domain" description="CheR-type methyltransferase" evidence="6">
    <location>
        <begin position="214"/>
        <end position="483"/>
    </location>
</feature>
<feature type="domain" description="EAL" evidence="7">
    <location>
        <begin position="1255"/>
        <end position="1509"/>
    </location>
</feature>
<dbReference type="SMART" id="SM00267">
    <property type="entry name" value="GGDEF"/>
    <property type="match status" value="1"/>
</dbReference>
<keyword evidence="2" id="KW-0378">Hydrolase</keyword>
<dbReference type="CDD" id="cd00130">
    <property type="entry name" value="PAS"/>
    <property type="match status" value="1"/>
</dbReference>
<dbReference type="InterPro" id="IPR029063">
    <property type="entry name" value="SAM-dependent_MTases_sf"/>
</dbReference>
<dbReference type="RefSeq" id="WP_319886786.1">
    <property type="nucleotide sequence ID" value="NZ_JAWZVU010000099.1"/>
</dbReference>
<dbReference type="CDD" id="cd16434">
    <property type="entry name" value="CheB-CheR_fusion"/>
    <property type="match status" value="1"/>
</dbReference>
<dbReference type="InterPro" id="IPR022642">
    <property type="entry name" value="CheR_C"/>
</dbReference>
<dbReference type="Proteomes" id="UP001277183">
    <property type="component" value="Unassembled WGS sequence"/>
</dbReference>
<dbReference type="InterPro" id="IPR052155">
    <property type="entry name" value="Biofilm_reg_signaling"/>
</dbReference>
<dbReference type="GO" id="GO:0006935">
    <property type="term" value="P:chemotaxis"/>
    <property type="evidence" value="ECO:0007669"/>
    <property type="project" value="UniProtKB-UniRule"/>
</dbReference>
<dbReference type="InterPro" id="IPR000673">
    <property type="entry name" value="Sig_transdc_resp-reg_Me-estase"/>
</dbReference>